<keyword evidence="3" id="KW-1185">Reference proteome</keyword>
<dbReference type="InterPro" id="IPR043723">
    <property type="entry name" value="DUF5665"/>
</dbReference>
<dbReference type="EMBL" id="JAUOZS010000001">
    <property type="protein sequence ID" value="MDT8902481.1"/>
    <property type="molecule type" value="Genomic_DNA"/>
</dbReference>
<keyword evidence="1" id="KW-0812">Transmembrane</keyword>
<gene>
    <name evidence="2" type="ORF">Q4T40_14620</name>
</gene>
<evidence type="ECO:0000313" key="3">
    <source>
        <dbReference type="Proteomes" id="UP001254848"/>
    </source>
</evidence>
<name>A0ABU3P311_9FIRM</name>
<organism evidence="2 3">
    <name type="scientific">Anaeroselena agilis</name>
    <dbReference type="NCBI Taxonomy" id="3063788"/>
    <lineage>
        <taxon>Bacteria</taxon>
        <taxon>Bacillati</taxon>
        <taxon>Bacillota</taxon>
        <taxon>Negativicutes</taxon>
        <taxon>Acetonemataceae</taxon>
        <taxon>Anaeroselena</taxon>
    </lineage>
</organism>
<dbReference type="Proteomes" id="UP001254848">
    <property type="component" value="Unassembled WGS sequence"/>
</dbReference>
<feature type="transmembrane region" description="Helical" evidence="1">
    <location>
        <begin position="45"/>
        <end position="67"/>
    </location>
</feature>
<keyword evidence="1" id="KW-1133">Transmembrane helix</keyword>
<dbReference type="Pfam" id="PF18910">
    <property type="entry name" value="DUF5665"/>
    <property type="match status" value="1"/>
</dbReference>
<comment type="caution">
    <text evidence="2">The sequence shown here is derived from an EMBL/GenBank/DDBJ whole genome shotgun (WGS) entry which is preliminary data.</text>
</comment>
<evidence type="ECO:0000313" key="2">
    <source>
        <dbReference type="EMBL" id="MDT8902481.1"/>
    </source>
</evidence>
<proteinExistence type="predicted"/>
<sequence length="96" mass="10992">MNSHGPDKEPSADYLRRLVERLEAMRIAEYLELLEKPRRLVMTNFVAGVARGLGFAIGTTIVFAVVIEVLRRLILINIPVISDYLVDIIRLIEMRK</sequence>
<evidence type="ECO:0000256" key="1">
    <source>
        <dbReference type="SAM" id="Phobius"/>
    </source>
</evidence>
<accession>A0ABU3P311</accession>
<reference evidence="2 3" key="1">
    <citation type="submission" date="2023-07" db="EMBL/GenBank/DDBJ databases">
        <title>The novel representative of Negativicutes class, Anaeroselena agilis gen. nov. sp. nov.</title>
        <authorList>
            <person name="Prokofeva M.I."/>
            <person name="Elcheninov A.G."/>
            <person name="Klyukina A."/>
            <person name="Kublanov I.V."/>
            <person name="Frolov E.N."/>
            <person name="Podosokorskaya O.A."/>
        </authorList>
    </citation>
    <scope>NUCLEOTIDE SEQUENCE [LARGE SCALE GENOMIC DNA]</scope>
    <source>
        <strain evidence="2 3">4137-cl</strain>
    </source>
</reference>
<dbReference type="RefSeq" id="WP_413780961.1">
    <property type="nucleotide sequence ID" value="NZ_JAUOZS010000001.1"/>
</dbReference>
<keyword evidence="1" id="KW-0472">Membrane</keyword>
<protein>
    <submittedName>
        <fullName evidence="2">DUF5665 domain-containing protein</fullName>
    </submittedName>
</protein>